<accession>A0AAD9G7Q8</accession>
<feature type="coiled-coil region" evidence="1">
    <location>
        <begin position="345"/>
        <end position="387"/>
    </location>
</feature>
<dbReference type="Proteomes" id="UP001195914">
    <property type="component" value="Unassembled WGS sequence"/>
</dbReference>
<feature type="compositionally biased region" description="Low complexity" evidence="2">
    <location>
        <begin position="678"/>
        <end position="688"/>
    </location>
</feature>
<dbReference type="GO" id="GO:0006412">
    <property type="term" value="P:translation"/>
    <property type="evidence" value="ECO:0007669"/>
    <property type="project" value="TreeGrafter"/>
</dbReference>
<dbReference type="PANTHER" id="PTHR10724">
    <property type="entry name" value="30S RIBOSOMAL PROTEIN S1"/>
    <property type="match status" value="1"/>
</dbReference>
<dbReference type="AlphaFoldDB" id="A0AAD9G7Q8"/>
<dbReference type="InterPro" id="IPR050437">
    <property type="entry name" value="Ribos_protein_bS1-like"/>
</dbReference>
<keyword evidence="5" id="KW-1185">Reference proteome</keyword>
<evidence type="ECO:0000313" key="4">
    <source>
        <dbReference type="EMBL" id="KAK1933357.1"/>
    </source>
</evidence>
<dbReference type="InterPro" id="IPR012340">
    <property type="entry name" value="NA-bd_OB-fold"/>
</dbReference>
<feature type="domain" description="S1 motif" evidence="3">
    <location>
        <begin position="197"/>
        <end position="269"/>
    </location>
</feature>
<feature type="compositionally biased region" description="Acidic residues" evidence="2">
    <location>
        <begin position="689"/>
        <end position="716"/>
    </location>
</feature>
<proteinExistence type="predicted"/>
<feature type="compositionally biased region" description="Basic and acidic residues" evidence="2">
    <location>
        <begin position="741"/>
        <end position="763"/>
    </location>
</feature>
<dbReference type="SUPFAM" id="SSF50249">
    <property type="entry name" value="Nucleic acid-binding proteins"/>
    <property type="match status" value="2"/>
</dbReference>
<dbReference type="SMART" id="SM00316">
    <property type="entry name" value="S1"/>
    <property type="match status" value="2"/>
</dbReference>
<feature type="compositionally biased region" description="Acidic residues" evidence="2">
    <location>
        <begin position="888"/>
        <end position="897"/>
    </location>
</feature>
<feature type="domain" description="S1 motif" evidence="3">
    <location>
        <begin position="104"/>
        <end position="173"/>
    </location>
</feature>
<organism evidence="4 5">
    <name type="scientific">Babesia divergens</name>
    <dbReference type="NCBI Taxonomy" id="32595"/>
    <lineage>
        <taxon>Eukaryota</taxon>
        <taxon>Sar</taxon>
        <taxon>Alveolata</taxon>
        <taxon>Apicomplexa</taxon>
        <taxon>Aconoidasida</taxon>
        <taxon>Piroplasmida</taxon>
        <taxon>Babesiidae</taxon>
        <taxon>Babesia</taxon>
    </lineage>
</organism>
<dbReference type="EMBL" id="JAHBMH010000073">
    <property type="protein sequence ID" value="KAK1933357.1"/>
    <property type="molecule type" value="Genomic_DNA"/>
</dbReference>
<feature type="region of interest" description="Disordered" evidence="2">
    <location>
        <begin position="856"/>
        <end position="911"/>
    </location>
</feature>
<feature type="region of interest" description="Disordered" evidence="2">
    <location>
        <begin position="807"/>
        <end position="833"/>
    </location>
</feature>
<dbReference type="Gene3D" id="2.40.50.140">
    <property type="entry name" value="Nucleic acid-binding proteins"/>
    <property type="match status" value="2"/>
</dbReference>
<protein>
    <recommendedName>
        <fullName evidence="3">S1 motif domain-containing protein</fullName>
    </recommendedName>
</protein>
<dbReference type="PROSITE" id="PS50126">
    <property type="entry name" value="S1"/>
    <property type="match status" value="2"/>
</dbReference>
<evidence type="ECO:0000256" key="2">
    <source>
        <dbReference type="SAM" id="MobiDB-lite"/>
    </source>
</evidence>
<comment type="caution">
    <text evidence="4">The sequence shown here is derived from an EMBL/GenBank/DDBJ whole genome shotgun (WGS) entry which is preliminary data.</text>
</comment>
<keyword evidence="1" id="KW-0175">Coiled coil</keyword>
<dbReference type="InterPro" id="IPR003029">
    <property type="entry name" value="S1_domain"/>
</dbReference>
<gene>
    <name evidence="4" type="ORF">X943_003292</name>
</gene>
<dbReference type="GO" id="GO:0003729">
    <property type="term" value="F:mRNA binding"/>
    <property type="evidence" value="ECO:0007669"/>
    <property type="project" value="TreeGrafter"/>
</dbReference>
<sequence length="1106" mass="125627">MSKRGLISRRAQCIFAESVPLTATQVERLERQYVGFEAEEPKPPKCPLMAHQLSNRIVKAVIDHDMDMLMERSLDSSGRPAHLQQKWKIKPHRKRLSPVLFRVGERLKGRVAIAFPTYALVDIGSTSYGVLHARDMSEGWIDRVDHSVSSGEDIVVIVKSIDDDGRFIRLTLLDLPRLESPTGDTMERRPLHSFKVEEVVSGVIRRRSPLGYYIDIGATVDGFLHVNDRKLPRKYTGVKRQPFRIGTRVSALYIKGIDLIKNRIQLSENSLSEEMEKRCITGQETPEQQSVYPVGRRQSMLQRMQATDLERMKMIGGYDSLLEKVGGHRNSTTEYVMYLQNRKMIADLEQQKEKILDDADNMTDDELRRATKEYNRLTMEIAGLNDEATEPPPFERTVYQYGEPGVWESRVYTPFDEKDPKKYFEKVTDEVTSALRDVQGENFNFKGAMADDLDNAEQRSEFVDMLWSKFHQAPSKLSQIEDTEPREPVLEDVEDLVPASLLSDDGSSHFADTPDPETVISTLESYNDPDADELAQMIRGAAGFNPFEHSPKLIDDEKSALAGACAMVNDDVTQWQARFDKLYEEGGIDPLAVVADTLACKEVRTKDGSVEEVDVLNTSTVTRDNALLGSVPNIDDFVDSTFGAQNESNFVTPTVDMDSSESPINDEMEYSDIEASSDVESSYSASDEPASDYDESDEVEGDMDDTDVYDDPDDDYKEVAEDIFGPEERLKRILTLPKSSQSRDHNMDNSRSECPNKVKKDSRSSTPQKDPSKMIPTGPLEPQEPLYKPSTLSDDIRNIFDEVRALTNGGQIPTPSVDTIPPSHPYESRDTKKIKFEMYRRQQRYMDPVTRLYMMTKVPGRPLPPDPESEAEDDHERYEDASPQMYTETDDDGDPFEEGSTIPSSSNADVDSFGDFSPGFGNSDYSTAFDSFSDDADDSSVTDEVVDEAKLKEARSWAKRVCKSDRSRRTLGRIARKFLPQEELEKYKFDDKDPEYMEELVDILRQGKERPKLRPYTYFPEGIDKAGLGEDRRTMNRRVRDANLKLAKLKRNKRFLHMLNRLGVDADELTFENIHQLLPRELISERPPPFRRLMGIGESNLPSNKG</sequence>
<reference evidence="4" key="2">
    <citation type="submission" date="2021-05" db="EMBL/GenBank/DDBJ databases">
        <authorList>
            <person name="Pain A."/>
        </authorList>
    </citation>
    <scope>NUCLEOTIDE SEQUENCE</scope>
    <source>
        <strain evidence="4">1802A</strain>
    </source>
</reference>
<evidence type="ECO:0000256" key="1">
    <source>
        <dbReference type="SAM" id="Coils"/>
    </source>
</evidence>
<feature type="region of interest" description="Disordered" evidence="2">
    <location>
        <begin position="673"/>
        <end position="793"/>
    </location>
</feature>
<evidence type="ECO:0000259" key="3">
    <source>
        <dbReference type="PROSITE" id="PS50126"/>
    </source>
</evidence>
<evidence type="ECO:0000313" key="5">
    <source>
        <dbReference type="Proteomes" id="UP001195914"/>
    </source>
</evidence>
<feature type="compositionally biased region" description="Polar residues" evidence="2">
    <location>
        <begin position="808"/>
        <end position="817"/>
    </location>
</feature>
<name>A0AAD9G7Q8_BABDI</name>
<dbReference type="GO" id="GO:0003735">
    <property type="term" value="F:structural constituent of ribosome"/>
    <property type="evidence" value="ECO:0007669"/>
    <property type="project" value="TreeGrafter"/>
</dbReference>
<reference evidence="4" key="1">
    <citation type="journal article" date="2014" name="Nucleic Acids Res.">
        <title>The evolutionary dynamics of variant antigen genes in Babesia reveal a history of genomic innovation underlying host-parasite interaction.</title>
        <authorList>
            <person name="Jackson A.P."/>
            <person name="Otto T.D."/>
            <person name="Darby A."/>
            <person name="Ramaprasad A."/>
            <person name="Xia D."/>
            <person name="Echaide I.E."/>
            <person name="Farber M."/>
            <person name="Gahlot S."/>
            <person name="Gamble J."/>
            <person name="Gupta D."/>
            <person name="Gupta Y."/>
            <person name="Jackson L."/>
            <person name="Malandrin L."/>
            <person name="Malas T.B."/>
            <person name="Moussa E."/>
            <person name="Nair M."/>
            <person name="Reid A.J."/>
            <person name="Sanders M."/>
            <person name="Sharma J."/>
            <person name="Tracey A."/>
            <person name="Quail M.A."/>
            <person name="Weir W."/>
            <person name="Wastling J.M."/>
            <person name="Hall N."/>
            <person name="Willadsen P."/>
            <person name="Lingelbach K."/>
            <person name="Shiels B."/>
            <person name="Tait A."/>
            <person name="Berriman M."/>
            <person name="Allred D.R."/>
            <person name="Pain A."/>
        </authorList>
    </citation>
    <scope>NUCLEOTIDE SEQUENCE</scope>
    <source>
        <strain evidence="4">1802A</strain>
    </source>
</reference>